<feature type="region of interest" description="Disordered" evidence="1">
    <location>
        <begin position="47"/>
        <end position="74"/>
    </location>
</feature>
<dbReference type="AlphaFoldDB" id="A0AA85GIJ5"/>
<protein>
    <submittedName>
        <fullName evidence="3">Uncharacterized protein</fullName>
    </submittedName>
</protein>
<evidence type="ECO:0000313" key="2">
    <source>
        <dbReference type="Proteomes" id="UP000050792"/>
    </source>
</evidence>
<name>A0AA85GIJ5_9TREM</name>
<accession>A0AA85GIJ5</accession>
<feature type="compositionally biased region" description="Low complexity" evidence="1">
    <location>
        <begin position="98"/>
        <end position="108"/>
    </location>
</feature>
<keyword evidence="2" id="KW-1185">Reference proteome</keyword>
<reference evidence="3" key="2">
    <citation type="submission" date="2023-11" db="UniProtKB">
        <authorList>
            <consortium name="WormBaseParasite"/>
        </authorList>
    </citation>
    <scope>IDENTIFICATION</scope>
</reference>
<dbReference type="Proteomes" id="UP000050792">
    <property type="component" value="Unassembled WGS sequence"/>
</dbReference>
<feature type="region of interest" description="Disordered" evidence="1">
    <location>
        <begin position="98"/>
        <end position="117"/>
    </location>
</feature>
<evidence type="ECO:0000313" key="3">
    <source>
        <dbReference type="WBParaSite" id="SRDH1_9460.1"/>
    </source>
</evidence>
<sequence length="404" mass="45763">MMDIIQDHELACRSTTSHMKKRIHRSVGCFGFRSIHPFSNSVITSKKLQSENPPVQNSYPDSKTCNKGRDSPASSDHDLMLCTVVKENDVSSCSTSQVTTTRAHNNNLSHKKSSNVEENEEYLVFGGKVFKPCAPHISNVRKEPMKFQPRIPSPSDNKNVHESLQRKFTLNYSSVSTLKRNSSETRTTDDFDSRFKKQLNNGSRHCDLNDGVSDIHNYLLNSPSCTNLLNSVTAKCSDKKLISKTYRLGIPTQRPNHPPNRSSSFMESNSMKIFNDSLRPELKHPSSFLFANEQREMVEELQATRIILLKLKRLLIETPISENSLYPSTSKPINVCNDSLQSLNFTMCHCDVNRNRFLLVPSVTEDNRLIPSLCNKPINRTGLEELIDSLAQLHFEKSEILCAT</sequence>
<feature type="compositionally biased region" description="Polar residues" evidence="1">
    <location>
        <begin position="47"/>
        <end position="65"/>
    </location>
</feature>
<evidence type="ECO:0000256" key="1">
    <source>
        <dbReference type="SAM" id="MobiDB-lite"/>
    </source>
</evidence>
<organism evidence="2 3">
    <name type="scientific">Schistosoma rodhaini</name>
    <dbReference type="NCBI Taxonomy" id="6188"/>
    <lineage>
        <taxon>Eukaryota</taxon>
        <taxon>Metazoa</taxon>
        <taxon>Spiralia</taxon>
        <taxon>Lophotrochozoa</taxon>
        <taxon>Platyhelminthes</taxon>
        <taxon>Trematoda</taxon>
        <taxon>Digenea</taxon>
        <taxon>Strigeidida</taxon>
        <taxon>Schistosomatoidea</taxon>
        <taxon>Schistosomatidae</taxon>
        <taxon>Schistosoma</taxon>
    </lineage>
</organism>
<proteinExistence type="predicted"/>
<reference evidence="2" key="1">
    <citation type="submission" date="2022-06" db="EMBL/GenBank/DDBJ databases">
        <authorList>
            <person name="Berger JAMES D."/>
            <person name="Berger JAMES D."/>
        </authorList>
    </citation>
    <scope>NUCLEOTIDE SEQUENCE [LARGE SCALE GENOMIC DNA]</scope>
</reference>
<dbReference type="WBParaSite" id="SRDH1_9460.1">
    <property type="protein sequence ID" value="SRDH1_9460.1"/>
    <property type="gene ID" value="SRDH1_9460"/>
</dbReference>